<reference evidence="2" key="2">
    <citation type="submission" date="2023-05" db="EMBL/GenBank/DDBJ databases">
        <authorList>
            <person name="Seitz J."/>
            <person name="Voegele R.T."/>
            <person name="Link T.I."/>
        </authorList>
    </citation>
    <scope>NUCLEOTIDE SEQUENCE</scope>
    <source>
        <strain evidence="2">Ufvs_20</strain>
    </source>
</reference>
<name>A0AA51U995_9VIRU</name>
<dbReference type="EMBL" id="OQ995243">
    <property type="protein sequence ID" value="WMV64408.1"/>
    <property type="molecule type" value="Genomic_RNA"/>
</dbReference>
<sequence>MSLPYCFPRNEIDAISLTLSRETAFLEQGRQWGAAQVMISVKELSFPEHSPLNPVNAINNLPESIFEIHETNPSHIDISIMNNDKDKLRDLMLSGDLVDETSPMVDKFENVKYSKSSLKEIKGKKVETPRTQDWEYLNSKRVSCKADENSISCESEGNDESDTSSIRIMKESKLQWERERNARVLNNDKGESSSSGLKSAMKRNVRIVEPSNPILHTL</sequence>
<feature type="compositionally biased region" description="Basic and acidic residues" evidence="1">
    <location>
        <begin position="179"/>
        <end position="191"/>
    </location>
</feature>
<evidence type="ECO:0000256" key="1">
    <source>
        <dbReference type="SAM" id="MobiDB-lite"/>
    </source>
</evidence>
<feature type="region of interest" description="Disordered" evidence="1">
    <location>
        <begin position="179"/>
        <end position="218"/>
    </location>
</feature>
<evidence type="ECO:0000313" key="2">
    <source>
        <dbReference type="EMBL" id="WMV64408.1"/>
    </source>
</evidence>
<organism evidence="2">
    <name type="scientific">Uromyces fabae virus</name>
    <dbReference type="NCBI Taxonomy" id="3069272"/>
    <lineage>
        <taxon>Viruses</taxon>
        <taxon>Riboviria</taxon>
    </lineage>
</organism>
<reference evidence="2" key="1">
    <citation type="journal article" date="2023" name="Viruses">
        <title>Mycoviruses in the Rust Fungus Uromyces fabae.</title>
        <authorList>
            <person name="Seitz J.M."/>
            <person name="Voegele R.T."/>
            <person name="Link T.I."/>
        </authorList>
    </citation>
    <scope>NUCLEOTIDE SEQUENCE</scope>
    <source>
        <strain evidence="2">Ufvs_20</strain>
    </source>
</reference>
<proteinExistence type="predicted"/>
<accession>A0AA51U995</accession>
<protein>
    <submittedName>
        <fullName evidence="2">Movement protein</fullName>
    </submittedName>
</protein>